<dbReference type="GO" id="GO:0000390">
    <property type="term" value="P:spliceosomal complex disassembly"/>
    <property type="evidence" value="ECO:0007669"/>
    <property type="project" value="TreeGrafter"/>
</dbReference>
<evidence type="ECO:0000313" key="9">
    <source>
        <dbReference type="EMBL" id="KAJ8950002.1"/>
    </source>
</evidence>
<comment type="caution">
    <text evidence="9">The sequence shown here is derived from an EMBL/GenBank/DDBJ whole genome shotgun (WGS) entry which is preliminary data.</text>
</comment>
<evidence type="ECO:0000256" key="7">
    <source>
        <dbReference type="PROSITE-ProRule" id="PRU00176"/>
    </source>
</evidence>
<dbReference type="Proteomes" id="UP001162162">
    <property type="component" value="Unassembled WGS sequence"/>
</dbReference>
<reference evidence="9" key="1">
    <citation type="journal article" date="2023" name="Insect Mol. Biol.">
        <title>Genome sequencing provides insights into the evolution of gene families encoding plant cell wall-degrading enzymes in longhorned beetles.</title>
        <authorList>
            <person name="Shin N.R."/>
            <person name="Okamura Y."/>
            <person name="Kirsch R."/>
            <person name="Pauchet Y."/>
        </authorList>
    </citation>
    <scope>NUCLEOTIDE SEQUENCE</scope>
    <source>
        <strain evidence="9">AMC_N1</strain>
    </source>
</reference>
<evidence type="ECO:0000313" key="10">
    <source>
        <dbReference type="Proteomes" id="UP001162162"/>
    </source>
</evidence>
<dbReference type="InterPro" id="IPR035979">
    <property type="entry name" value="RBD_domain_sf"/>
</dbReference>
<dbReference type="GO" id="GO:0005681">
    <property type="term" value="C:spliceosomal complex"/>
    <property type="evidence" value="ECO:0007669"/>
    <property type="project" value="TreeGrafter"/>
</dbReference>
<comment type="subcellular location">
    <subcellularLocation>
        <location evidence="2">Cytoplasm</location>
    </subcellularLocation>
    <subcellularLocation>
        <location evidence="1">Nucleus</location>
    </subcellularLocation>
</comment>
<dbReference type="Pfam" id="PF00076">
    <property type="entry name" value="RRM_1"/>
    <property type="match status" value="1"/>
</dbReference>
<dbReference type="SUPFAM" id="SSF54928">
    <property type="entry name" value="RNA-binding domain, RBD"/>
    <property type="match status" value="1"/>
</dbReference>
<evidence type="ECO:0000256" key="5">
    <source>
        <dbReference type="ARBA" id="ARBA00023186"/>
    </source>
</evidence>
<keyword evidence="6" id="KW-0539">Nucleus</keyword>
<dbReference type="InterPro" id="IPR012677">
    <property type="entry name" value="Nucleotide-bd_a/b_plait_sf"/>
</dbReference>
<dbReference type="EMBL" id="JAPWTK010000106">
    <property type="protein sequence ID" value="KAJ8950002.1"/>
    <property type="molecule type" value="Genomic_DNA"/>
</dbReference>
<evidence type="ECO:0000256" key="3">
    <source>
        <dbReference type="ARBA" id="ARBA00022490"/>
    </source>
</evidence>
<dbReference type="PROSITE" id="PS50102">
    <property type="entry name" value="RRM"/>
    <property type="match status" value="1"/>
</dbReference>
<keyword evidence="10" id="KW-1185">Reference proteome</keyword>
<evidence type="ECO:0000256" key="2">
    <source>
        <dbReference type="ARBA" id="ARBA00004496"/>
    </source>
</evidence>
<evidence type="ECO:0000259" key="8">
    <source>
        <dbReference type="PROSITE" id="PS50102"/>
    </source>
</evidence>
<dbReference type="Gene3D" id="3.30.70.330">
    <property type="match status" value="1"/>
</dbReference>
<sequence length="102" mass="11667">MLHRFLSKYGDIQVLVMSPKKKGSALVEFKERKSAEMAVDFEIGLSSNPLKLEWVDGPPKSTRQTNTLLKESDLKVLLLTKMRQAEERKRLIAQMMAEDTES</sequence>
<dbReference type="GO" id="GO:0003723">
    <property type="term" value="F:RNA binding"/>
    <property type="evidence" value="ECO:0007669"/>
    <property type="project" value="UniProtKB-UniRule"/>
</dbReference>
<dbReference type="PANTHER" id="PTHR44313">
    <property type="entry name" value="DNAJ HOMOLOG SUBFAMILY C MEMBER 17"/>
    <property type="match status" value="1"/>
</dbReference>
<dbReference type="CDD" id="cd12429">
    <property type="entry name" value="RRM_DNAJC17"/>
    <property type="match status" value="1"/>
</dbReference>
<accession>A0AAV8YEA5</accession>
<proteinExistence type="predicted"/>
<protein>
    <recommendedName>
        <fullName evidence="8">RRM domain-containing protein</fullName>
    </recommendedName>
</protein>
<gene>
    <name evidence="9" type="ORF">NQ318_002413</name>
</gene>
<dbReference type="InterPro" id="IPR034254">
    <property type="entry name" value="DNAJC17_RRM"/>
</dbReference>
<evidence type="ECO:0000256" key="6">
    <source>
        <dbReference type="ARBA" id="ARBA00023242"/>
    </source>
</evidence>
<keyword evidence="5" id="KW-0143">Chaperone</keyword>
<evidence type="ECO:0000256" key="1">
    <source>
        <dbReference type="ARBA" id="ARBA00004123"/>
    </source>
</evidence>
<dbReference type="InterPro" id="IPR000504">
    <property type="entry name" value="RRM_dom"/>
</dbReference>
<evidence type="ECO:0000256" key="4">
    <source>
        <dbReference type="ARBA" id="ARBA00022884"/>
    </source>
</evidence>
<dbReference type="PANTHER" id="PTHR44313:SF1">
    <property type="entry name" value="DNAJ HOMOLOG SUBFAMILY C MEMBER 17"/>
    <property type="match status" value="1"/>
</dbReference>
<name>A0AAV8YEA5_9CUCU</name>
<keyword evidence="4 7" id="KW-0694">RNA-binding</keyword>
<feature type="domain" description="RRM" evidence="8">
    <location>
        <begin position="1"/>
        <end position="57"/>
    </location>
</feature>
<dbReference type="GO" id="GO:0005737">
    <property type="term" value="C:cytoplasm"/>
    <property type="evidence" value="ECO:0007669"/>
    <property type="project" value="UniProtKB-SubCell"/>
</dbReference>
<keyword evidence="3" id="KW-0963">Cytoplasm</keyword>
<organism evidence="9 10">
    <name type="scientific">Aromia moschata</name>
    <dbReference type="NCBI Taxonomy" id="1265417"/>
    <lineage>
        <taxon>Eukaryota</taxon>
        <taxon>Metazoa</taxon>
        <taxon>Ecdysozoa</taxon>
        <taxon>Arthropoda</taxon>
        <taxon>Hexapoda</taxon>
        <taxon>Insecta</taxon>
        <taxon>Pterygota</taxon>
        <taxon>Neoptera</taxon>
        <taxon>Endopterygota</taxon>
        <taxon>Coleoptera</taxon>
        <taxon>Polyphaga</taxon>
        <taxon>Cucujiformia</taxon>
        <taxon>Chrysomeloidea</taxon>
        <taxon>Cerambycidae</taxon>
        <taxon>Cerambycinae</taxon>
        <taxon>Callichromatini</taxon>
        <taxon>Aromia</taxon>
    </lineage>
</organism>
<dbReference type="AlphaFoldDB" id="A0AAV8YEA5"/>
<dbReference type="InterPro" id="IPR052094">
    <property type="entry name" value="Pre-mRNA-splicing_ERAD"/>
</dbReference>